<evidence type="ECO:0000256" key="1">
    <source>
        <dbReference type="SAM" id="MobiDB-lite"/>
    </source>
</evidence>
<evidence type="ECO:0000256" key="2">
    <source>
        <dbReference type="SAM" id="SignalP"/>
    </source>
</evidence>
<dbReference type="CTD" id="11270"/>
<protein>
    <submittedName>
        <fullName evidence="4">Nurim isoform X2</fullName>
    </submittedName>
</protein>
<feature type="region of interest" description="Disordered" evidence="1">
    <location>
        <begin position="49"/>
        <end position="109"/>
    </location>
</feature>
<feature type="compositionally biased region" description="Pro residues" evidence="1">
    <location>
        <begin position="92"/>
        <end position="109"/>
    </location>
</feature>
<dbReference type="RefSeq" id="XP_032126656.1">
    <property type="nucleotide sequence ID" value="XM_032270765.1"/>
</dbReference>
<keyword evidence="3" id="KW-1185">Reference proteome</keyword>
<feature type="chain" id="PRO_5027112989" evidence="2">
    <location>
        <begin position="19"/>
        <end position="109"/>
    </location>
</feature>
<proteinExistence type="predicted"/>
<evidence type="ECO:0000313" key="4">
    <source>
        <dbReference type="RefSeq" id="XP_032126656.1"/>
    </source>
</evidence>
<accession>A0A6J3H8U8</accession>
<dbReference type="AlphaFoldDB" id="A0A6J3H8U8"/>
<dbReference type="Proteomes" id="UP000504640">
    <property type="component" value="Unplaced"/>
</dbReference>
<organism evidence="3 4">
    <name type="scientific">Sapajus apella</name>
    <name type="common">Brown-capped capuchin</name>
    <name type="synonym">Cebus apella</name>
    <dbReference type="NCBI Taxonomy" id="9515"/>
    <lineage>
        <taxon>Eukaryota</taxon>
        <taxon>Metazoa</taxon>
        <taxon>Chordata</taxon>
        <taxon>Craniata</taxon>
        <taxon>Vertebrata</taxon>
        <taxon>Euteleostomi</taxon>
        <taxon>Mammalia</taxon>
        <taxon>Eutheria</taxon>
        <taxon>Euarchontoglires</taxon>
        <taxon>Primates</taxon>
        <taxon>Haplorrhini</taxon>
        <taxon>Platyrrhini</taxon>
        <taxon>Cebidae</taxon>
        <taxon>Cebinae</taxon>
        <taxon>Sapajus</taxon>
    </lineage>
</organism>
<evidence type="ECO:0000313" key="3">
    <source>
        <dbReference type="Proteomes" id="UP000504640"/>
    </source>
</evidence>
<sequence length="109" mass="10651">MAPALLLVPAALASFILAFGTGVEFVRFTSLQPLLGGIPESGGPGILPCAGAGRASGPEVSPGSQTLLPPAPPSVCGAADSAVGGAQAWHRPSPPCSPPYPLPGPSSWA</sequence>
<keyword evidence="2" id="KW-0732">Signal</keyword>
<gene>
    <name evidence="4" type="primary">NRM</name>
</gene>
<feature type="signal peptide" evidence="2">
    <location>
        <begin position="1"/>
        <end position="18"/>
    </location>
</feature>
<dbReference type="GeneID" id="116544405"/>
<reference evidence="4" key="1">
    <citation type="submission" date="2025-08" db="UniProtKB">
        <authorList>
            <consortium name="RefSeq"/>
        </authorList>
    </citation>
    <scope>IDENTIFICATION</scope>
    <source>
        <tissue evidence="4">Blood</tissue>
    </source>
</reference>
<name>A0A6J3H8U8_SAPAP</name>